<comment type="caution">
    <text evidence="1">The sequence shown here is derived from an EMBL/GenBank/DDBJ whole genome shotgun (WGS) entry which is preliminary data.</text>
</comment>
<organism evidence="1 2">
    <name type="scientific">Nostoc minutum NIES-26</name>
    <dbReference type="NCBI Taxonomy" id="1844469"/>
    <lineage>
        <taxon>Bacteria</taxon>
        <taxon>Bacillati</taxon>
        <taxon>Cyanobacteriota</taxon>
        <taxon>Cyanophyceae</taxon>
        <taxon>Nostocales</taxon>
        <taxon>Nostocaceae</taxon>
        <taxon>Nostoc</taxon>
    </lineage>
</organism>
<reference evidence="1" key="1">
    <citation type="submission" date="2016-04" db="EMBL/GenBank/DDBJ databases">
        <authorList>
            <person name="Tabuchi Yagui T.R."/>
        </authorList>
    </citation>
    <scope>NUCLEOTIDE SEQUENCE [LARGE SCALE GENOMIC DNA]</scope>
    <source>
        <strain evidence="1">NIES-26</strain>
    </source>
</reference>
<gene>
    <name evidence="1" type="ORF">A6770_32305</name>
</gene>
<sequence>MQTYYLDREKGRNKVGQSTTVALMWLNGVLMLLEMSLHGLMLGGLIICAFCRRLFDDIDYLKKQLSRG</sequence>
<dbReference type="AlphaFoldDB" id="A0A367Q4K3"/>
<evidence type="ECO:0000313" key="2">
    <source>
        <dbReference type="Proteomes" id="UP000252107"/>
    </source>
</evidence>
<evidence type="ECO:0000313" key="1">
    <source>
        <dbReference type="EMBL" id="RCJ19066.1"/>
    </source>
</evidence>
<dbReference type="Proteomes" id="UP000252107">
    <property type="component" value="Unassembled WGS sequence"/>
</dbReference>
<accession>A0A367Q4K3</accession>
<dbReference type="EMBL" id="LXQD01000343">
    <property type="protein sequence ID" value="RCJ19066.1"/>
    <property type="molecule type" value="Genomic_DNA"/>
</dbReference>
<protein>
    <submittedName>
        <fullName evidence="1">Uncharacterized protein</fullName>
    </submittedName>
</protein>
<proteinExistence type="predicted"/>
<keyword evidence="2" id="KW-1185">Reference proteome</keyword>
<name>A0A367Q4K3_9NOSO</name>